<dbReference type="EMBL" id="JAHRIO010060721">
    <property type="protein sequence ID" value="MEQ2178243.1"/>
    <property type="molecule type" value="Genomic_DNA"/>
</dbReference>
<evidence type="ECO:0000313" key="1">
    <source>
        <dbReference type="EMBL" id="MEQ2178243.1"/>
    </source>
</evidence>
<organism evidence="1 2">
    <name type="scientific">Goodea atripinnis</name>
    <dbReference type="NCBI Taxonomy" id="208336"/>
    <lineage>
        <taxon>Eukaryota</taxon>
        <taxon>Metazoa</taxon>
        <taxon>Chordata</taxon>
        <taxon>Craniata</taxon>
        <taxon>Vertebrata</taxon>
        <taxon>Euteleostomi</taxon>
        <taxon>Actinopterygii</taxon>
        <taxon>Neopterygii</taxon>
        <taxon>Teleostei</taxon>
        <taxon>Neoteleostei</taxon>
        <taxon>Acanthomorphata</taxon>
        <taxon>Ovalentaria</taxon>
        <taxon>Atherinomorphae</taxon>
        <taxon>Cyprinodontiformes</taxon>
        <taxon>Goodeidae</taxon>
        <taxon>Goodea</taxon>
    </lineage>
</organism>
<reference evidence="1 2" key="1">
    <citation type="submission" date="2021-06" db="EMBL/GenBank/DDBJ databases">
        <authorList>
            <person name="Palmer J.M."/>
        </authorList>
    </citation>
    <scope>NUCLEOTIDE SEQUENCE [LARGE SCALE GENOMIC DNA]</scope>
    <source>
        <strain evidence="1 2">GA_2019</strain>
        <tissue evidence="1">Muscle</tissue>
    </source>
</reference>
<dbReference type="Proteomes" id="UP001476798">
    <property type="component" value="Unassembled WGS sequence"/>
</dbReference>
<keyword evidence="2" id="KW-1185">Reference proteome</keyword>
<evidence type="ECO:0000313" key="2">
    <source>
        <dbReference type="Proteomes" id="UP001476798"/>
    </source>
</evidence>
<accession>A0ABV0P5C0</accession>
<protein>
    <submittedName>
        <fullName evidence="1">Uncharacterized protein</fullName>
    </submittedName>
</protein>
<gene>
    <name evidence="1" type="ORF">GOODEAATRI_011974</name>
</gene>
<name>A0ABV0P5C0_9TELE</name>
<comment type="caution">
    <text evidence="1">The sequence shown here is derived from an EMBL/GenBank/DDBJ whole genome shotgun (WGS) entry which is preliminary data.</text>
</comment>
<feature type="non-terminal residue" evidence="1">
    <location>
        <position position="1"/>
    </location>
</feature>
<proteinExistence type="predicted"/>
<sequence length="57" mass="6494">ACLICGPHTLIRATYRPDRTWGLEAGYSLNQMPRCLTLGKEEGGMVFSPKWPEQREE</sequence>